<dbReference type="OrthoDB" id="4161332at2759"/>
<sequence>MANAADSIQVRQALRKRLSGACRACHDRKVRCSLSKSGPPCSNCALDEIECQPRTRKSHKNAVRSRTAEPTRSRAATSPRCLQSEDLSPAEFPQASTLAPDLGSGPTDNPSSSPGPYRPFNSHFSHFAEDDVANPEFLPSDTPMYGDPSGVCAVASICEPEKANKSGHYLLPNPIMPPMDPVDLEYLQKKSAFSFPEPVVCEFLVGAYFRYVHPFFPVVDAQSFITNFDSGALDNIGAQLLWSMFLAASNFLAENMVQAGGFSSRKEMRRSMYTKAKALFDMQHERDRIRLIRSALLLSFWNSDSEDKTGPWYWIGTAISLCQTVGLHRESCLRSSHISPATRRLWRLLWWSCIHQEVWFAVGMGRPMRINLDDCDVCFPVAEDWEKTMTGLSDEKLKRYLPFNIHDMSLLWAQLMKLSLLQARVLSSCYRLHPSAPNLRTIEDLEQQISGINGVLDSLQDSHDATVYYYSCHLELLIDSVLLTLYRPYLVDIGGKNTSSPPTELQSSIQLKAQAAARGFSRSLGALISGDMINRAQSIVCIALIPPMQVHLLNSTSTEPLVAVMGSQNLDLCLLVADNLRRTYFGADLVYRLFTQAKRHLQSKKAPVQAQGGMAENAIITPSSNHAGDDGTGDVLAAYDPVATLAGLDSTLEFTE</sequence>
<dbReference type="PANTHER" id="PTHR47425">
    <property type="entry name" value="FARB-RELATED"/>
    <property type="match status" value="1"/>
</dbReference>
<feature type="domain" description="Zn(2)-C6 fungal-type" evidence="4">
    <location>
        <begin position="21"/>
        <end position="51"/>
    </location>
</feature>
<name>A0A9P9JN47_FUSSL</name>
<keyword evidence="6" id="KW-1185">Reference proteome</keyword>
<dbReference type="CDD" id="cd12148">
    <property type="entry name" value="fungal_TF_MHR"/>
    <property type="match status" value="1"/>
</dbReference>
<evidence type="ECO:0000256" key="2">
    <source>
        <dbReference type="ARBA" id="ARBA00023242"/>
    </source>
</evidence>
<dbReference type="GO" id="GO:0006351">
    <property type="term" value="P:DNA-templated transcription"/>
    <property type="evidence" value="ECO:0007669"/>
    <property type="project" value="InterPro"/>
</dbReference>
<keyword evidence="2" id="KW-0539">Nucleus</keyword>
<dbReference type="PROSITE" id="PS00463">
    <property type="entry name" value="ZN2_CY6_FUNGAL_1"/>
    <property type="match status" value="1"/>
</dbReference>
<evidence type="ECO:0000313" key="6">
    <source>
        <dbReference type="Proteomes" id="UP000736672"/>
    </source>
</evidence>
<dbReference type="InterPro" id="IPR001138">
    <property type="entry name" value="Zn2Cys6_DnaBD"/>
</dbReference>
<dbReference type="GO" id="GO:0000981">
    <property type="term" value="F:DNA-binding transcription factor activity, RNA polymerase II-specific"/>
    <property type="evidence" value="ECO:0007669"/>
    <property type="project" value="InterPro"/>
</dbReference>
<evidence type="ECO:0000256" key="1">
    <source>
        <dbReference type="ARBA" id="ARBA00022723"/>
    </source>
</evidence>
<dbReference type="PANTHER" id="PTHR47425:SF3">
    <property type="entry name" value="ZN(II)2CYS6 TRANSCRIPTION FACTOR (EUROFUNG)"/>
    <property type="match status" value="1"/>
</dbReference>
<dbReference type="InterPro" id="IPR007219">
    <property type="entry name" value="XnlR_reg_dom"/>
</dbReference>
<comment type="caution">
    <text evidence="5">The sequence shown here is derived from an EMBL/GenBank/DDBJ whole genome shotgun (WGS) entry which is preliminary data.</text>
</comment>
<dbReference type="GO" id="GO:0008270">
    <property type="term" value="F:zinc ion binding"/>
    <property type="evidence" value="ECO:0007669"/>
    <property type="project" value="InterPro"/>
</dbReference>
<dbReference type="CDD" id="cd00067">
    <property type="entry name" value="GAL4"/>
    <property type="match status" value="1"/>
</dbReference>
<dbReference type="SMART" id="SM00906">
    <property type="entry name" value="Fungal_trans"/>
    <property type="match status" value="1"/>
</dbReference>
<evidence type="ECO:0000256" key="3">
    <source>
        <dbReference type="SAM" id="MobiDB-lite"/>
    </source>
</evidence>
<feature type="region of interest" description="Disordered" evidence="3">
    <location>
        <begin position="55"/>
        <end position="120"/>
    </location>
</feature>
<evidence type="ECO:0000259" key="4">
    <source>
        <dbReference type="PROSITE" id="PS50048"/>
    </source>
</evidence>
<accession>A0A9P9JN47</accession>
<proteinExistence type="predicted"/>
<dbReference type="SMART" id="SM00066">
    <property type="entry name" value="GAL4"/>
    <property type="match status" value="1"/>
</dbReference>
<organism evidence="5 6">
    <name type="scientific">Fusarium solani</name>
    <name type="common">Filamentous fungus</name>
    <dbReference type="NCBI Taxonomy" id="169388"/>
    <lineage>
        <taxon>Eukaryota</taxon>
        <taxon>Fungi</taxon>
        <taxon>Dikarya</taxon>
        <taxon>Ascomycota</taxon>
        <taxon>Pezizomycotina</taxon>
        <taxon>Sordariomycetes</taxon>
        <taxon>Hypocreomycetidae</taxon>
        <taxon>Hypocreales</taxon>
        <taxon>Nectriaceae</taxon>
        <taxon>Fusarium</taxon>
        <taxon>Fusarium solani species complex</taxon>
    </lineage>
</organism>
<dbReference type="GO" id="GO:0003677">
    <property type="term" value="F:DNA binding"/>
    <property type="evidence" value="ECO:0007669"/>
    <property type="project" value="InterPro"/>
</dbReference>
<dbReference type="PROSITE" id="PS50048">
    <property type="entry name" value="ZN2_CY6_FUNGAL_2"/>
    <property type="match status" value="1"/>
</dbReference>
<dbReference type="InterPro" id="IPR036864">
    <property type="entry name" value="Zn2-C6_fun-type_DNA-bd_sf"/>
</dbReference>
<dbReference type="AlphaFoldDB" id="A0A9P9JN47"/>
<dbReference type="EMBL" id="JAGTJS010000034">
    <property type="protein sequence ID" value="KAH7230848.1"/>
    <property type="molecule type" value="Genomic_DNA"/>
</dbReference>
<dbReference type="Gene3D" id="4.10.240.10">
    <property type="entry name" value="Zn(2)-C6 fungal-type DNA-binding domain"/>
    <property type="match status" value="1"/>
</dbReference>
<dbReference type="InterPro" id="IPR052761">
    <property type="entry name" value="Fungal_Detox/Toxin_TFs"/>
</dbReference>
<reference evidence="5" key="1">
    <citation type="journal article" date="2021" name="Nat. Commun.">
        <title>Genetic determinants of endophytism in the Arabidopsis root mycobiome.</title>
        <authorList>
            <person name="Mesny F."/>
            <person name="Miyauchi S."/>
            <person name="Thiergart T."/>
            <person name="Pickel B."/>
            <person name="Atanasova L."/>
            <person name="Karlsson M."/>
            <person name="Huettel B."/>
            <person name="Barry K.W."/>
            <person name="Haridas S."/>
            <person name="Chen C."/>
            <person name="Bauer D."/>
            <person name="Andreopoulos W."/>
            <person name="Pangilinan J."/>
            <person name="LaButti K."/>
            <person name="Riley R."/>
            <person name="Lipzen A."/>
            <person name="Clum A."/>
            <person name="Drula E."/>
            <person name="Henrissat B."/>
            <person name="Kohler A."/>
            <person name="Grigoriev I.V."/>
            <person name="Martin F.M."/>
            <person name="Hacquard S."/>
        </authorList>
    </citation>
    <scope>NUCLEOTIDE SEQUENCE</scope>
    <source>
        <strain evidence="5">FSSC 5 MPI-SDFR-AT-0091</strain>
    </source>
</reference>
<dbReference type="Pfam" id="PF00172">
    <property type="entry name" value="Zn_clus"/>
    <property type="match status" value="1"/>
</dbReference>
<protein>
    <submittedName>
        <fullName evidence="5">Zn(II)2Cys6 transcription factor</fullName>
    </submittedName>
</protein>
<dbReference type="Pfam" id="PF04082">
    <property type="entry name" value="Fungal_trans"/>
    <property type="match status" value="1"/>
</dbReference>
<evidence type="ECO:0000313" key="5">
    <source>
        <dbReference type="EMBL" id="KAH7230848.1"/>
    </source>
</evidence>
<dbReference type="SUPFAM" id="SSF57701">
    <property type="entry name" value="Zn2/Cys6 DNA-binding domain"/>
    <property type="match status" value="1"/>
</dbReference>
<dbReference type="Proteomes" id="UP000736672">
    <property type="component" value="Unassembled WGS sequence"/>
</dbReference>
<keyword evidence="1" id="KW-0479">Metal-binding</keyword>
<gene>
    <name evidence="5" type="ORF">B0J15DRAFT_506058</name>
</gene>